<reference evidence="2 3" key="1">
    <citation type="submission" date="2015-12" db="EMBL/GenBank/DDBJ databases">
        <title>The genome of Folsomia candida.</title>
        <authorList>
            <person name="Faddeeva A."/>
            <person name="Derks M.F."/>
            <person name="Anvar Y."/>
            <person name="Smit S."/>
            <person name="Van Straalen N."/>
            <person name="Roelofs D."/>
        </authorList>
    </citation>
    <scope>NUCLEOTIDE SEQUENCE [LARGE SCALE GENOMIC DNA]</scope>
    <source>
        <strain evidence="2 3">VU population</strain>
        <tissue evidence="2">Whole body</tissue>
    </source>
</reference>
<dbReference type="Gene3D" id="2.100.10.20">
    <property type="entry name" value="Vitelline membrane outer layer protein I (VOMI)"/>
    <property type="match status" value="1"/>
</dbReference>
<feature type="signal peptide" evidence="1">
    <location>
        <begin position="1"/>
        <end position="24"/>
    </location>
</feature>
<dbReference type="EMBL" id="LNIX01000003">
    <property type="protein sequence ID" value="OXA57551.1"/>
    <property type="molecule type" value="Genomic_DNA"/>
</dbReference>
<dbReference type="Proteomes" id="UP000198287">
    <property type="component" value="Unassembled WGS sequence"/>
</dbReference>
<evidence type="ECO:0000313" key="2">
    <source>
        <dbReference type="EMBL" id="OXA57551.1"/>
    </source>
</evidence>
<dbReference type="SUPFAM" id="SSF51092">
    <property type="entry name" value="Vitelline membrane outer protein-I (VMO-I)"/>
    <property type="match status" value="1"/>
</dbReference>
<keyword evidence="3" id="KW-1185">Reference proteome</keyword>
<accession>A0A226ELE5</accession>
<dbReference type="OMA" id="EYTSVIT"/>
<dbReference type="InterPro" id="IPR005515">
    <property type="entry name" value="VOMI"/>
</dbReference>
<feature type="chain" id="PRO_5012668984" evidence="1">
    <location>
        <begin position="25"/>
        <end position="212"/>
    </location>
</feature>
<keyword evidence="1" id="KW-0732">Signal</keyword>
<protein>
    <submittedName>
        <fullName evidence="2">Vitelline membrane outer layer protein 1</fullName>
    </submittedName>
</protein>
<dbReference type="GO" id="GO:0005615">
    <property type="term" value="C:extracellular space"/>
    <property type="evidence" value="ECO:0007669"/>
    <property type="project" value="TreeGrafter"/>
</dbReference>
<dbReference type="PANTHER" id="PTHR18841">
    <property type="entry name" value="VITELLINE MEMBRANE OUTER LAYER PROTEIN I-RELATED"/>
    <property type="match status" value="1"/>
</dbReference>
<name>A0A226ELE5_FOLCA</name>
<gene>
    <name evidence="2" type="ORF">Fcan01_06541</name>
</gene>
<organism evidence="2 3">
    <name type="scientific">Folsomia candida</name>
    <name type="common">Springtail</name>
    <dbReference type="NCBI Taxonomy" id="158441"/>
    <lineage>
        <taxon>Eukaryota</taxon>
        <taxon>Metazoa</taxon>
        <taxon>Ecdysozoa</taxon>
        <taxon>Arthropoda</taxon>
        <taxon>Hexapoda</taxon>
        <taxon>Collembola</taxon>
        <taxon>Entomobryomorpha</taxon>
        <taxon>Isotomoidea</taxon>
        <taxon>Isotomidae</taxon>
        <taxon>Proisotominae</taxon>
        <taxon>Folsomia</taxon>
    </lineage>
</organism>
<dbReference type="PANTHER" id="PTHR18841:SF0">
    <property type="entry name" value="VITELLINE MEMBRANE OUTER LAYER 1 HOMOLOG A-RELATED"/>
    <property type="match status" value="1"/>
</dbReference>
<proteinExistence type="predicted"/>
<evidence type="ECO:0000256" key="1">
    <source>
        <dbReference type="SAM" id="SignalP"/>
    </source>
</evidence>
<evidence type="ECO:0000313" key="3">
    <source>
        <dbReference type="Proteomes" id="UP000198287"/>
    </source>
</evidence>
<sequence length="212" mass="22912">MHILAKSAISWVLLFICAVGNVTSQDVVLEGIALSDWGVWGEMELCPPGSFVYGMRLKVHQDQGAFEDDTALNGIELLCISGAASKQRNNTASLTRQDFGTVSSSVGHKGDFGLFVECPDPWFVNGFQFRSERPDLIGPLGDDTAGNNIRLICNDVDFTVLEGYGTGWGDWTAELKCPRGLRICGIQTRVEGPNGDDDTTLNDLNMGCCTVG</sequence>
<dbReference type="Pfam" id="PF03762">
    <property type="entry name" value="VOMI"/>
    <property type="match status" value="1"/>
</dbReference>
<dbReference type="STRING" id="158441.A0A226ELE5"/>
<dbReference type="OrthoDB" id="6344411at2759"/>
<dbReference type="AlphaFoldDB" id="A0A226ELE5"/>
<dbReference type="InterPro" id="IPR036706">
    <property type="entry name" value="VOMI_sf"/>
</dbReference>
<comment type="caution">
    <text evidence="2">The sequence shown here is derived from an EMBL/GenBank/DDBJ whole genome shotgun (WGS) entry which is preliminary data.</text>
</comment>